<sequence>MISPHSYCTAIRPTHNSWVYRNLMSLGLRGAHAVLDQMDTRLLGDACKYWEWGGGQTESLSHMCTLLSEELVISSDLSLGDYSTHSIIIWGYEAHECYIDGGGDRVEIEILSEIEVGVGLIWEDYLHILRSVYDALVDSGGRIVVYAASGLFLIIVGSEVGHHILVVELCNWGGLYDQRDVKDWEW</sequence>
<dbReference type="Proteomes" id="UP001151760">
    <property type="component" value="Unassembled WGS sequence"/>
</dbReference>
<name>A0ABQ4X442_9ASTR</name>
<dbReference type="EMBL" id="BQNB010009190">
    <property type="protein sequence ID" value="GJS59981.1"/>
    <property type="molecule type" value="Genomic_DNA"/>
</dbReference>
<organism evidence="1 2">
    <name type="scientific">Tanacetum coccineum</name>
    <dbReference type="NCBI Taxonomy" id="301880"/>
    <lineage>
        <taxon>Eukaryota</taxon>
        <taxon>Viridiplantae</taxon>
        <taxon>Streptophyta</taxon>
        <taxon>Embryophyta</taxon>
        <taxon>Tracheophyta</taxon>
        <taxon>Spermatophyta</taxon>
        <taxon>Magnoliopsida</taxon>
        <taxon>eudicotyledons</taxon>
        <taxon>Gunneridae</taxon>
        <taxon>Pentapetalae</taxon>
        <taxon>asterids</taxon>
        <taxon>campanulids</taxon>
        <taxon>Asterales</taxon>
        <taxon>Asteraceae</taxon>
        <taxon>Asteroideae</taxon>
        <taxon>Anthemideae</taxon>
        <taxon>Anthemidinae</taxon>
        <taxon>Tanacetum</taxon>
    </lineage>
</organism>
<keyword evidence="2" id="KW-1185">Reference proteome</keyword>
<accession>A0ABQ4X442</accession>
<evidence type="ECO:0000313" key="1">
    <source>
        <dbReference type="EMBL" id="GJS59981.1"/>
    </source>
</evidence>
<reference evidence="1" key="1">
    <citation type="journal article" date="2022" name="Int. J. Mol. Sci.">
        <title>Draft Genome of Tanacetum Coccineum: Genomic Comparison of Closely Related Tanacetum-Family Plants.</title>
        <authorList>
            <person name="Yamashiro T."/>
            <person name="Shiraishi A."/>
            <person name="Nakayama K."/>
            <person name="Satake H."/>
        </authorList>
    </citation>
    <scope>NUCLEOTIDE SEQUENCE</scope>
</reference>
<comment type="caution">
    <text evidence="1">The sequence shown here is derived from an EMBL/GenBank/DDBJ whole genome shotgun (WGS) entry which is preliminary data.</text>
</comment>
<protein>
    <submittedName>
        <fullName evidence="1">Uncharacterized protein</fullName>
    </submittedName>
</protein>
<gene>
    <name evidence="1" type="ORF">Tco_0654765</name>
</gene>
<proteinExistence type="predicted"/>
<reference evidence="1" key="2">
    <citation type="submission" date="2022-01" db="EMBL/GenBank/DDBJ databases">
        <authorList>
            <person name="Yamashiro T."/>
            <person name="Shiraishi A."/>
            <person name="Satake H."/>
            <person name="Nakayama K."/>
        </authorList>
    </citation>
    <scope>NUCLEOTIDE SEQUENCE</scope>
</reference>
<evidence type="ECO:0000313" key="2">
    <source>
        <dbReference type="Proteomes" id="UP001151760"/>
    </source>
</evidence>